<dbReference type="PROSITE" id="PS00786">
    <property type="entry name" value="5_NUCLEOTIDASE_2"/>
    <property type="match status" value="1"/>
</dbReference>
<dbReference type="eggNOG" id="COG0737">
    <property type="taxonomic scope" value="Bacteria"/>
</dbReference>
<gene>
    <name evidence="8" type="ordered locus">Shal_2226</name>
</gene>
<evidence type="ECO:0000313" key="8">
    <source>
        <dbReference type="EMBL" id="ABZ76785.1"/>
    </source>
</evidence>
<dbReference type="InterPro" id="IPR006179">
    <property type="entry name" value="5_nucleotidase/apyrase"/>
</dbReference>
<dbReference type="GO" id="GO:0008253">
    <property type="term" value="F:5'-nucleotidase activity"/>
    <property type="evidence" value="ECO:0007669"/>
    <property type="project" value="TreeGrafter"/>
</dbReference>
<evidence type="ECO:0000259" key="6">
    <source>
        <dbReference type="Pfam" id="PF00149"/>
    </source>
</evidence>
<feature type="domain" description="Calcineurin-like phosphoesterase" evidence="6">
    <location>
        <begin position="45"/>
        <end position="270"/>
    </location>
</feature>
<dbReference type="SUPFAM" id="SSF56300">
    <property type="entry name" value="Metallo-dependent phosphatases"/>
    <property type="match status" value="1"/>
</dbReference>
<dbReference type="Gene3D" id="3.90.780.10">
    <property type="entry name" value="5'-Nucleotidase, C-terminal domain"/>
    <property type="match status" value="1"/>
</dbReference>
<comment type="similarity">
    <text evidence="1 5">Belongs to the 5'-nucleotidase family.</text>
</comment>
<dbReference type="InterPro" id="IPR029052">
    <property type="entry name" value="Metallo-depent_PP-like"/>
</dbReference>
<dbReference type="PROSITE" id="PS51257">
    <property type="entry name" value="PROKAR_LIPOPROTEIN"/>
    <property type="match status" value="1"/>
</dbReference>
<dbReference type="Pfam" id="PF02872">
    <property type="entry name" value="5_nucleotid_C"/>
    <property type="match status" value="1"/>
</dbReference>
<dbReference type="PRINTS" id="PR01607">
    <property type="entry name" value="APYRASEFAMLY"/>
</dbReference>
<dbReference type="NCBIfam" id="NF007109">
    <property type="entry name" value="PRK09558.1"/>
    <property type="match status" value="1"/>
</dbReference>
<keyword evidence="2" id="KW-0479">Metal-binding</keyword>
<dbReference type="GO" id="GO:0000166">
    <property type="term" value="F:nucleotide binding"/>
    <property type="evidence" value="ECO:0007669"/>
    <property type="project" value="UniProtKB-KW"/>
</dbReference>
<dbReference type="EMBL" id="CP000931">
    <property type="protein sequence ID" value="ABZ76785.1"/>
    <property type="molecule type" value="Genomic_DNA"/>
</dbReference>
<dbReference type="GO" id="GO:0030288">
    <property type="term" value="C:outer membrane-bounded periplasmic space"/>
    <property type="evidence" value="ECO:0007669"/>
    <property type="project" value="TreeGrafter"/>
</dbReference>
<keyword evidence="3" id="KW-0732">Signal</keyword>
<dbReference type="GO" id="GO:0008768">
    <property type="term" value="F:UDP-sugar diphosphatase activity"/>
    <property type="evidence" value="ECO:0007669"/>
    <property type="project" value="TreeGrafter"/>
</dbReference>
<feature type="domain" description="5'-Nucleotidase C-terminal" evidence="7">
    <location>
        <begin position="379"/>
        <end position="529"/>
    </location>
</feature>
<evidence type="ECO:0000259" key="7">
    <source>
        <dbReference type="Pfam" id="PF02872"/>
    </source>
</evidence>
<dbReference type="HOGENOM" id="CLU_005854_7_0_6"/>
<dbReference type="GO" id="GO:0009166">
    <property type="term" value="P:nucleotide catabolic process"/>
    <property type="evidence" value="ECO:0007669"/>
    <property type="project" value="InterPro"/>
</dbReference>
<dbReference type="InterPro" id="IPR006146">
    <property type="entry name" value="5'-Nucleotdase_CS"/>
</dbReference>
<dbReference type="InterPro" id="IPR008334">
    <property type="entry name" value="5'-Nucleotdase_C"/>
</dbReference>
<keyword evidence="4 5" id="KW-0547">Nucleotide-binding</keyword>
<dbReference type="KEGG" id="shl:Shal_2226"/>
<accession>B0TUQ7</accession>
<keyword evidence="9" id="KW-1185">Reference proteome</keyword>
<evidence type="ECO:0000256" key="5">
    <source>
        <dbReference type="RuleBase" id="RU362119"/>
    </source>
</evidence>
<dbReference type="PANTHER" id="PTHR11575:SF46">
    <property type="entry name" value="PROTEIN USHA"/>
    <property type="match status" value="1"/>
</dbReference>
<dbReference type="STRING" id="458817.Shal_2226"/>
<evidence type="ECO:0000313" key="9">
    <source>
        <dbReference type="Proteomes" id="UP000001317"/>
    </source>
</evidence>
<evidence type="ECO:0000256" key="4">
    <source>
        <dbReference type="ARBA" id="ARBA00022741"/>
    </source>
</evidence>
<dbReference type="SUPFAM" id="SSF55816">
    <property type="entry name" value="5'-nucleotidase (syn. UDP-sugar hydrolase), C-terminal domain"/>
    <property type="match status" value="1"/>
</dbReference>
<name>B0TUQ7_SHEHH</name>
<evidence type="ECO:0000256" key="3">
    <source>
        <dbReference type="ARBA" id="ARBA00022729"/>
    </source>
</evidence>
<sequence length="578" mass="63564">MMRCTMRVNYIGSVSVIAVILLSGCGINQKSFATCAAAGDACTRFTILHTNDNHGRFWENKHGEYGMAARKTLIDSIRQEVNAQGEHVLLFSGGDINTGVPESDLLYAEPDFKGMNHIGYDVMAVGNHEFDNPLAVLDKQRQWAEFPMLAANIYKSVEINGVTKQVRYFEPYKIFEFNGLKLAVIGMTTEDTVRIGNPEYVSELAFTEPQQEIKNVIAEIEQLHSVDIIFAVTHMGHYANGLHGSNAPGDVLMAKSLKVGQLQAIFGGHSQNPVCMESNSHNTNNYADFAPGDKCIPDQQNDTWIMQAHEWGKYVGRADFEFFNGKLNLAKFELIPVNLKVKNSNGERILVGDAIIPDQELKEFLLPFQLRGQDKLDEVIGVTKGKLIGDRDLVRSQQTNLGRLIAMAQSNGAVKADFGVMNSGGVRASIETGEITYRDVLSVQPFGNMITLNTMTGAEVKAYLASVATMTRGSGGYAQFSGIEMVVNCTEKAVEISKIGGRDFNISDSYSFTVPSYNAAGGNDYPKLTEAINTGFVDADILYQFFKKQPQINAADFDSRKEITYMRSSSPFGCDPAS</sequence>
<reference evidence="8" key="1">
    <citation type="submission" date="2008-01" db="EMBL/GenBank/DDBJ databases">
        <title>Complete sequence of Shewanella halifaxensis HAW-EB4.</title>
        <authorList>
            <consortium name="US DOE Joint Genome Institute"/>
            <person name="Copeland A."/>
            <person name="Lucas S."/>
            <person name="Lapidus A."/>
            <person name="Glavina del Rio T."/>
            <person name="Dalin E."/>
            <person name="Tice H."/>
            <person name="Bruce D."/>
            <person name="Goodwin L."/>
            <person name="Pitluck S."/>
            <person name="Sims D."/>
            <person name="Brettin T."/>
            <person name="Detter J.C."/>
            <person name="Han C."/>
            <person name="Kuske C.R."/>
            <person name="Schmutz J."/>
            <person name="Larimer F."/>
            <person name="Land M."/>
            <person name="Hauser L."/>
            <person name="Kyrpides N."/>
            <person name="Kim E."/>
            <person name="Zhao J.-S."/>
            <person name="Richardson P."/>
        </authorList>
    </citation>
    <scope>NUCLEOTIDE SEQUENCE [LARGE SCALE GENOMIC DNA]</scope>
    <source>
        <strain evidence="8">HAW-EB4</strain>
    </source>
</reference>
<protein>
    <submittedName>
        <fullName evidence="8">5'-Nucleotidase domain protein</fullName>
    </submittedName>
</protein>
<dbReference type="Proteomes" id="UP000001317">
    <property type="component" value="Chromosome"/>
</dbReference>
<proteinExistence type="inferred from homology"/>
<organism evidence="8 9">
    <name type="scientific">Shewanella halifaxensis (strain HAW-EB4)</name>
    <dbReference type="NCBI Taxonomy" id="458817"/>
    <lineage>
        <taxon>Bacteria</taxon>
        <taxon>Pseudomonadati</taxon>
        <taxon>Pseudomonadota</taxon>
        <taxon>Gammaproteobacteria</taxon>
        <taxon>Alteromonadales</taxon>
        <taxon>Shewanellaceae</taxon>
        <taxon>Shewanella</taxon>
    </lineage>
</organism>
<dbReference type="Gene3D" id="3.60.21.10">
    <property type="match status" value="1"/>
</dbReference>
<dbReference type="GO" id="GO:0046872">
    <property type="term" value="F:metal ion binding"/>
    <property type="evidence" value="ECO:0007669"/>
    <property type="project" value="UniProtKB-KW"/>
</dbReference>
<dbReference type="Pfam" id="PF00149">
    <property type="entry name" value="Metallophos"/>
    <property type="match status" value="1"/>
</dbReference>
<dbReference type="InterPro" id="IPR004843">
    <property type="entry name" value="Calcineurin-like_PHP"/>
</dbReference>
<dbReference type="PANTHER" id="PTHR11575">
    <property type="entry name" value="5'-NUCLEOTIDASE-RELATED"/>
    <property type="match status" value="1"/>
</dbReference>
<dbReference type="InterPro" id="IPR036907">
    <property type="entry name" value="5'-Nucleotdase_C_sf"/>
</dbReference>
<keyword evidence="5" id="KW-0378">Hydrolase</keyword>
<evidence type="ECO:0000256" key="1">
    <source>
        <dbReference type="ARBA" id="ARBA00006654"/>
    </source>
</evidence>
<dbReference type="AlphaFoldDB" id="B0TUQ7"/>
<evidence type="ECO:0000256" key="2">
    <source>
        <dbReference type="ARBA" id="ARBA00022723"/>
    </source>
</evidence>